<sequence>MAMSLASKWQNRLLTIYSWQRWDISMTKFMTTFSMTYLKKVSSKSFIITTLILMLIVIGLSNIDKVIDFFDHSEDEVTAVSADKDVQNAFVTAYKQGDQERKIEKVTLAEGKKGVKEDRYKQLIDIHESKGKLTATLYSKGGGDRASIEPVLTSLQASRVAQTLDLTPAEMNALTAPAEINETSLSQQKNEVDKSEKFINTAVVYIGLFLIFMISLNYANQMATEIAMEKSSRVIEMIVTSVSPVNHMMAKIVAILAAALTQMLAVALTILACLYLFDLQDVLKSFDLSFGPGTVRIIIYAVTFLLLGLLMNVSASAIIGALTNRVEDIAQAVMPVTFLNLAAFYIAIFNLTTPDNMLVRITSYIPFFTPMVMLLRTLSSQTGDVEIITGIIISIVTIVLSLLLAARIYKGSVFSYGKGLVNNFRQALTIK</sequence>
<dbReference type="GO" id="GO:0005886">
    <property type="term" value="C:plasma membrane"/>
    <property type="evidence" value="ECO:0007669"/>
    <property type="project" value="UniProtKB-SubCell"/>
</dbReference>
<dbReference type="InterPro" id="IPR013525">
    <property type="entry name" value="ABC2_TM"/>
</dbReference>
<dbReference type="Proteomes" id="UP000294843">
    <property type="component" value="Unassembled WGS sequence"/>
</dbReference>
<organism evidence="8 9">
    <name type="scientific">Macrococcus bovicus</name>
    <dbReference type="NCBI Taxonomy" id="69968"/>
    <lineage>
        <taxon>Bacteria</taxon>
        <taxon>Bacillati</taxon>
        <taxon>Bacillota</taxon>
        <taxon>Bacilli</taxon>
        <taxon>Bacillales</taxon>
        <taxon>Staphylococcaceae</taxon>
        <taxon>Macrococcus</taxon>
    </lineage>
</organism>
<gene>
    <name evidence="8" type="ORF">ERX55_08365</name>
</gene>
<dbReference type="Pfam" id="PF12698">
    <property type="entry name" value="ABC2_membrane_3"/>
    <property type="match status" value="1"/>
</dbReference>
<protein>
    <submittedName>
        <fullName evidence="8">ABC transporter permease</fullName>
    </submittedName>
</protein>
<dbReference type="GO" id="GO:0140359">
    <property type="term" value="F:ABC-type transporter activity"/>
    <property type="evidence" value="ECO:0007669"/>
    <property type="project" value="InterPro"/>
</dbReference>
<dbReference type="EMBL" id="SCWF01000009">
    <property type="protein sequence ID" value="TDM13596.1"/>
    <property type="molecule type" value="Genomic_DNA"/>
</dbReference>
<feature type="transmembrane region" description="Helical" evidence="6">
    <location>
        <begin position="198"/>
        <end position="219"/>
    </location>
</feature>
<dbReference type="PANTHER" id="PTHR30294">
    <property type="entry name" value="MEMBRANE COMPONENT OF ABC TRANSPORTER YHHJ-RELATED"/>
    <property type="match status" value="1"/>
</dbReference>
<evidence type="ECO:0000256" key="3">
    <source>
        <dbReference type="ARBA" id="ARBA00022692"/>
    </source>
</evidence>
<reference evidence="8 9" key="1">
    <citation type="submission" date="2019-01" db="EMBL/GenBank/DDBJ databases">
        <title>Draft genome sequences of the type strains of six Macrococcus species.</title>
        <authorList>
            <person name="Mazhar S."/>
            <person name="Altermann E."/>
            <person name="Hill C."/>
            <person name="Mcauliffe O."/>
        </authorList>
    </citation>
    <scope>NUCLEOTIDE SEQUENCE [LARGE SCALE GENOMIC DNA]</scope>
    <source>
        <strain evidence="8 9">ATCC 51825</strain>
    </source>
</reference>
<feature type="transmembrane region" description="Helical" evidence="6">
    <location>
        <begin position="45"/>
        <end position="63"/>
    </location>
</feature>
<proteinExistence type="predicted"/>
<comment type="subcellular location">
    <subcellularLocation>
        <location evidence="1">Cell membrane</location>
        <topology evidence="1">Multi-pass membrane protein</topology>
    </subcellularLocation>
</comment>
<feature type="transmembrane region" description="Helical" evidence="6">
    <location>
        <begin position="357"/>
        <end position="375"/>
    </location>
</feature>
<evidence type="ECO:0000259" key="7">
    <source>
        <dbReference type="Pfam" id="PF12698"/>
    </source>
</evidence>
<evidence type="ECO:0000256" key="4">
    <source>
        <dbReference type="ARBA" id="ARBA00022989"/>
    </source>
</evidence>
<evidence type="ECO:0000256" key="6">
    <source>
        <dbReference type="SAM" id="Phobius"/>
    </source>
</evidence>
<evidence type="ECO:0000256" key="5">
    <source>
        <dbReference type="ARBA" id="ARBA00023136"/>
    </source>
</evidence>
<keyword evidence="9" id="KW-1185">Reference proteome</keyword>
<dbReference type="InterPro" id="IPR051449">
    <property type="entry name" value="ABC-2_transporter_component"/>
</dbReference>
<feature type="transmembrane region" description="Helical" evidence="6">
    <location>
        <begin position="252"/>
        <end position="277"/>
    </location>
</feature>
<keyword evidence="4 6" id="KW-1133">Transmembrane helix</keyword>
<keyword evidence="5 6" id="KW-0472">Membrane</keyword>
<feature type="transmembrane region" description="Helical" evidence="6">
    <location>
        <begin position="329"/>
        <end position="351"/>
    </location>
</feature>
<feature type="transmembrane region" description="Helical" evidence="6">
    <location>
        <begin position="297"/>
        <end position="322"/>
    </location>
</feature>
<evidence type="ECO:0000256" key="2">
    <source>
        <dbReference type="ARBA" id="ARBA00022475"/>
    </source>
</evidence>
<keyword evidence="2" id="KW-1003">Cell membrane</keyword>
<keyword evidence="3 6" id="KW-0812">Transmembrane</keyword>
<evidence type="ECO:0000313" key="8">
    <source>
        <dbReference type="EMBL" id="TDM13596.1"/>
    </source>
</evidence>
<evidence type="ECO:0000256" key="1">
    <source>
        <dbReference type="ARBA" id="ARBA00004651"/>
    </source>
</evidence>
<feature type="transmembrane region" description="Helical" evidence="6">
    <location>
        <begin position="387"/>
        <end position="409"/>
    </location>
</feature>
<dbReference type="AlphaFoldDB" id="A0A4V3BFD1"/>
<feature type="domain" description="ABC-2 type transporter transmembrane" evidence="7">
    <location>
        <begin position="44"/>
        <end position="406"/>
    </location>
</feature>
<name>A0A4V3BFD1_9STAP</name>
<evidence type="ECO:0000313" key="9">
    <source>
        <dbReference type="Proteomes" id="UP000294843"/>
    </source>
</evidence>
<dbReference type="PANTHER" id="PTHR30294:SF29">
    <property type="entry name" value="MULTIDRUG ABC TRANSPORTER PERMEASE YBHS-RELATED"/>
    <property type="match status" value="1"/>
</dbReference>
<accession>A0A4V3BFD1</accession>
<comment type="caution">
    <text evidence="8">The sequence shown here is derived from an EMBL/GenBank/DDBJ whole genome shotgun (WGS) entry which is preliminary data.</text>
</comment>